<protein>
    <submittedName>
        <fullName evidence="10">Methyl-accepting chemotaxis protein</fullName>
    </submittedName>
</protein>
<evidence type="ECO:0000256" key="6">
    <source>
        <dbReference type="SAM" id="Coils"/>
    </source>
</evidence>
<evidence type="ECO:0000256" key="4">
    <source>
        <dbReference type="ARBA" id="ARBA00029447"/>
    </source>
</evidence>
<name>A0A1H1WPP8_9ACTN</name>
<evidence type="ECO:0000313" key="10">
    <source>
        <dbReference type="EMBL" id="SDS98630.1"/>
    </source>
</evidence>
<evidence type="ECO:0000256" key="3">
    <source>
        <dbReference type="ARBA" id="ARBA00023224"/>
    </source>
</evidence>
<feature type="coiled-coil region" evidence="6">
    <location>
        <begin position="552"/>
        <end position="579"/>
    </location>
</feature>
<dbReference type="Gene3D" id="6.10.340.10">
    <property type="match status" value="1"/>
</dbReference>
<sequence length="684" mass="71697">MNGPLVLRPLLPVCRRLRTGIRLVLLVVVLVLPGIAATGLYAYTRDQQIAFSAAEVDGVAALRPILLALADTAADGTPDLTAVAQVATAYPDLDLTDQVAALPDLGDGSPVRRYELAESLAAMITQLGNTSNLILDPDLDSFYVMDAQIVQLPRILTAAVQATVPATGDARQDFADRAVLAGNLSAAADGLTSDLDTAGQNTQQADLSSRLRPVTAVVDAAKALSMVLSAGLNTGTTGGTDDAVEAVAAAGRRASGPLHDTLAELLDTRIGGFEYERTLALAGTAAGFLLAGWLAAAIVWNTTHDVRLTLTAVTAITDGDLAPQPLPDSRDEIGDIGRALDVARDRLHEQDADLRAGQAARDQQLRTGFLHQKQSEAQFRRRAQTVINESTDVIAAELRQITDQVGQIRVAADVIDTSITTTDTATTAVVVQARHAEAMIGSLEESLRRVAATADLVTGIAAQTRLLALNATIEAARAGTLGDGFTVVADEVKQLADNTSRSTEQILATIADLERDTAAMAATITTVIDGISGVGHATGSLRTVAADQDTLVDQLSAKMRDALTRVEEMSDLAARLERRQHDRVAAISTATLAAAGRTPVPVALINISSGGMRCTPPAGLPLNEGDTVTATVEHDGRHITTHATVVNTSSGDRPEAGLQFLIPDEDAAQQMAVFVQRLLDDTHT</sequence>
<accession>A0A1H1WPP8</accession>
<feature type="transmembrane region" description="Helical" evidence="7">
    <location>
        <begin position="279"/>
        <end position="300"/>
    </location>
</feature>
<dbReference type="SMART" id="SM00283">
    <property type="entry name" value="MA"/>
    <property type="match status" value="1"/>
</dbReference>
<organism evidence="10 11">
    <name type="scientific">Actinoplanes derwentensis</name>
    <dbReference type="NCBI Taxonomy" id="113562"/>
    <lineage>
        <taxon>Bacteria</taxon>
        <taxon>Bacillati</taxon>
        <taxon>Actinomycetota</taxon>
        <taxon>Actinomycetes</taxon>
        <taxon>Micromonosporales</taxon>
        <taxon>Micromonosporaceae</taxon>
        <taxon>Actinoplanes</taxon>
    </lineage>
</organism>
<reference evidence="10 11" key="1">
    <citation type="submission" date="2016-10" db="EMBL/GenBank/DDBJ databases">
        <authorList>
            <person name="de Groot N.N."/>
        </authorList>
    </citation>
    <scope>NUCLEOTIDE SEQUENCE [LARGE SCALE GENOMIC DNA]</scope>
    <source>
        <strain evidence="10 11">DSM 43941</strain>
    </source>
</reference>
<dbReference type="InterPro" id="IPR009875">
    <property type="entry name" value="PilZ_domain"/>
</dbReference>
<dbReference type="RefSeq" id="WP_092543909.1">
    <property type="nucleotide sequence ID" value="NZ_BOMJ01000039.1"/>
</dbReference>
<dbReference type="SUPFAM" id="SSF58104">
    <property type="entry name" value="Methyl-accepting chemotaxis protein (MCP) signaling domain"/>
    <property type="match status" value="1"/>
</dbReference>
<dbReference type="Pfam" id="PF00672">
    <property type="entry name" value="HAMP"/>
    <property type="match status" value="1"/>
</dbReference>
<proteinExistence type="inferred from homology"/>
<dbReference type="SMART" id="SM00304">
    <property type="entry name" value="HAMP"/>
    <property type="match status" value="1"/>
</dbReference>
<dbReference type="Gene3D" id="2.40.10.220">
    <property type="entry name" value="predicted glycosyltransferase like domains"/>
    <property type="match status" value="1"/>
</dbReference>
<evidence type="ECO:0000259" key="8">
    <source>
        <dbReference type="PROSITE" id="PS50111"/>
    </source>
</evidence>
<keyword evidence="3 5" id="KW-0807">Transducer</keyword>
<keyword evidence="11" id="KW-1185">Reference proteome</keyword>
<keyword evidence="1 7" id="KW-0812">Transmembrane</keyword>
<dbReference type="GO" id="GO:0007165">
    <property type="term" value="P:signal transduction"/>
    <property type="evidence" value="ECO:0007669"/>
    <property type="project" value="UniProtKB-KW"/>
</dbReference>
<keyword evidence="6" id="KW-0175">Coiled coil</keyword>
<dbReference type="PROSITE" id="PS50111">
    <property type="entry name" value="CHEMOTAXIS_TRANSDUC_2"/>
    <property type="match status" value="1"/>
</dbReference>
<feature type="domain" description="HAMP" evidence="9">
    <location>
        <begin position="300"/>
        <end position="352"/>
    </location>
</feature>
<gene>
    <name evidence="10" type="ORF">SAMN04489716_2173</name>
</gene>
<dbReference type="PROSITE" id="PS50885">
    <property type="entry name" value="HAMP"/>
    <property type="match status" value="1"/>
</dbReference>
<keyword evidence="7" id="KW-0472">Membrane</keyword>
<dbReference type="PANTHER" id="PTHR32089:SF112">
    <property type="entry name" value="LYSOZYME-LIKE PROTEIN-RELATED"/>
    <property type="match status" value="1"/>
</dbReference>
<comment type="similarity">
    <text evidence="4">Belongs to the methyl-accepting chemotaxis (MCP) protein family.</text>
</comment>
<dbReference type="InterPro" id="IPR003660">
    <property type="entry name" value="HAMP_dom"/>
</dbReference>
<dbReference type="STRING" id="113562.SAMN04489716_2173"/>
<evidence type="ECO:0000256" key="5">
    <source>
        <dbReference type="PROSITE-ProRule" id="PRU00284"/>
    </source>
</evidence>
<dbReference type="OrthoDB" id="3285468at2"/>
<feature type="transmembrane region" description="Helical" evidence="7">
    <location>
        <begin position="20"/>
        <end position="43"/>
    </location>
</feature>
<dbReference type="SUPFAM" id="SSF141371">
    <property type="entry name" value="PilZ domain-like"/>
    <property type="match status" value="1"/>
</dbReference>
<dbReference type="Gene3D" id="1.10.287.950">
    <property type="entry name" value="Methyl-accepting chemotaxis protein"/>
    <property type="match status" value="1"/>
</dbReference>
<evidence type="ECO:0000259" key="9">
    <source>
        <dbReference type="PROSITE" id="PS50885"/>
    </source>
</evidence>
<evidence type="ECO:0000256" key="7">
    <source>
        <dbReference type="SAM" id="Phobius"/>
    </source>
</evidence>
<dbReference type="Pfam" id="PF07238">
    <property type="entry name" value="PilZ"/>
    <property type="match status" value="1"/>
</dbReference>
<evidence type="ECO:0000313" key="11">
    <source>
        <dbReference type="Proteomes" id="UP000198688"/>
    </source>
</evidence>
<evidence type="ECO:0000256" key="2">
    <source>
        <dbReference type="ARBA" id="ARBA00022989"/>
    </source>
</evidence>
<dbReference type="Proteomes" id="UP000198688">
    <property type="component" value="Chromosome I"/>
</dbReference>
<keyword evidence="2 7" id="KW-1133">Transmembrane helix</keyword>
<dbReference type="Pfam" id="PF00015">
    <property type="entry name" value="MCPsignal"/>
    <property type="match status" value="1"/>
</dbReference>
<evidence type="ECO:0000256" key="1">
    <source>
        <dbReference type="ARBA" id="ARBA00022692"/>
    </source>
</evidence>
<dbReference type="AlphaFoldDB" id="A0A1H1WPP8"/>
<dbReference type="GO" id="GO:0035438">
    <property type="term" value="F:cyclic-di-GMP binding"/>
    <property type="evidence" value="ECO:0007669"/>
    <property type="project" value="InterPro"/>
</dbReference>
<dbReference type="EMBL" id="LT629758">
    <property type="protein sequence ID" value="SDS98630.1"/>
    <property type="molecule type" value="Genomic_DNA"/>
</dbReference>
<dbReference type="GO" id="GO:0016020">
    <property type="term" value="C:membrane"/>
    <property type="evidence" value="ECO:0007669"/>
    <property type="project" value="InterPro"/>
</dbReference>
<dbReference type="PANTHER" id="PTHR32089">
    <property type="entry name" value="METHYL-ACCEPTING CHEMOTAXIS PROTEIN MCPB"/>
    <property type="match status" value="1"/>
</dbReference>
<feature type="domain" description="Methyl-accepting transducer" evidence="8">
    <location>
        <begin position="389"/>
        <end position="588"/>
    </location>
</feature>
<dbReference type="InterPro" id="IPR004089">
    <property type="entry name" value="MCPsignal_dom"/>
</dbReference>